<dbReference type="InterPro" id="IPR006445">
    <property type="entry name" value="Phage-assoc_HI1409"/>
</dbReference>
<feature type="region of interest" description="Disordered" evidence="1">
    <location>
        <begin position="429"/>
        <end position="452"/>
    </location>
</feature>
<protein>
    <recommendedName>
        <fullName evidence="2">Anti-CBASS protein Acb1-like N-terminal domain-containing protein</fullName>
    </recommendedName>
</protein>
<comment type="caution">
    <text evidence="3">The sequence shown here is derived from an EMBL/GenBank/DDBJ whole genome shotgun (WGS) entry which is preliminary data.</text>
</comment>
<dbReference type="InterPro" id="IPR024459">
    <property type="entry name" value="Acb1-like_N"/>
</dbReference>
<feature type="domain" description="Anti-CBASS protein Acb1-like N-terminal" evidence="2">
    <location>
        <begin position="43"/>
        <end position="390"/>
    </location>
</feature>
<dbReference type="NCBIfam" id="TIGR01555">
    <property type="entry name" value="phge_rel_HI1409"/>
    <property type="match status" value="1"/>
</dbReference>
<dbReference type="OrthoDB" id="2019396at2"/>
<organism evidence="3 4">
    <name type="scientific">Faucicola atlantae</name>
    <dbReference type="NCBI Taxonomy" id="34059"/>
    <lineage>
        <taxon>Bacteria</taxon>
        <taxon>Pseudomonadati</taxon>
        <taxon>Pseudomonadota</taxon>
        <taxon>Gammaproteobacteria</taxon>
        <taxon>Moraxellales</taxon>
        <taxon>Moraxellaceae</taxon>
        <taxon>Faucicola</taxon>
    </lineage>
</organism>
<name>A0A1B8Q965_9GAMM</name>
<reference evidence="3 4" key="1">
    <citation type="submission" date="2016-06" db="EMBL/GenBank/DDBJ databases">
        <title>Draft genome of Moraxella atlantae CCUG 66109.</title>
        <authorList>
            <person name="Salva-Serra F."/>
            <person name="Engstrom-Jakobsson H."/>
            <person name="Thorell K."/>
            <person name="Gonzales-Siles L."/>
            <person name="Karlsson R."/>
            <person name="Boulund F."/>
            <person name="Engstrand L."/>
            <person name="Kristiansson E."/>
            <person name="Moore E."/>
        </authorList>
    </citation>
    <scope>NUCLEOTIDE SEQUENCE [LARGE SCALE GENOMIC DNA]</scope>
    <source>
        <strain evidence="3 4">CCUG 66109</strain>
    </source>
</reference>
<accession>A0A1B8Q965</accession>
<evidence type="ECO:0000256" key="1">
    <source>
        <dbReference type="SAM" id="MobiDB-lite"/>
    </source>
</evidence>
<evidence type="ECO:0000313" key="4">
    <source>
        <dbReference type="Proteomes" id="UP000092508"/>
    </source>
</evidence>
<evidence type="ECO:0000313" key="3">
    <source>
        <dbReference type="EMBL" id="OBX73750.1"/>
    </source>
</evidence>
<dbReference type="EMBL" id="LZMZ01000051">
    <property type="protein sequence ID" value="OBX73750.1"/>
    <property type="molecule type" value="Genomic_DNA"/>
</dbReference>
<dbReference type="Proteomes" id="UP000092508">
    <property type="component" value="Unassembled WGS sequence"/>
</dbReference>
<dbReference type="STRING" id="34059.A9308_00635"/>
<evidence type="ECO:0000259" key="2">
    <source>
        <dbReference type="Pfam" id="PF06381"/>
    </source>
</evidence>
<dbReference type="Pfam" id="PF06381">
    <property type="entry name" value="Phage_portal_3"/>
    <property type="match status" value="1"/>
</dbReference>
<sequence length="452" mass="50022">MFRDKTMIYTTDSLTSLVSGMGNVQRDKLASTTYSYVELTDEQLTNAYRNSWVAKRLVDVPAMDAIKSWRVWQTDNDSLNALEQLEDKLSIKQKLMQTIIASRALGGAGLYIGTKDQDLLQPLDPSRVKKDGLSYLIVFPRTALVAGDLDDNVLSPHFGKPKYYEVVSNGNIVKIHPSRFVLFFGEPRLDEWAYSGASRGWGDSVLQAAYNWVRNADSTGYNIASLIFEANINVFKIPDLFDKLGDPEQEGKIHKRLSLASVQKGINGDLVMDSAEEFIRNSASFGGLSDILERFIVYVGASQGIPANKFLGQANKGLSDGKDLLTNYYDDIRAMQMLEIQPALQILDECLVRSALGHKPDNISYLWQPLEQPNAKEISETGKNLASMAETLVNTGLFEPQEMREAMTTKLVNDDVLSNLGDIIDKSNSELGSDLGLDNPSNDDGLPTANTV</sequence>
<dbReference type="AlphaFoldDB" id="A0A1B8Q965"/>
<proteinExistence type="predicted"/>
<gene>
    <name evidence="3" type="ORF">A9308_00635</name>
</gene>